<dbReference type="FunCoup" id="B4M6Z8">
    <property type="interactions" value="843"/>
</dbReference>
<dbReference type="UniPathway" id="UPA00232"/>
<comment type="catalytic activity">
    <reaction evidence="8">
        <text>a 5-methoxy-2-methyl-3-(all-trans-polyprenyl)benzene-1,4-diol + AH2 + O2 = a 3-demethylubiquinol + A + H2O</text>
        <dbReference type="Rhea" id="RHEA:50908"/>
        <dbReference type="Rhea" id="RHEA-COMP:10859"/>
        <dbReference type="Rhea" id="RHEA-COMP:10914"/>
        <dbReference type="ChEBI" id="CHEBI:13193"/>
        <dbReference type="ChEBI" id="CHEBI:15377"/>
        <dbReference type="ChEBI" id="CHEBI:15379"/>
        <dbReference type="ChEBI" id="CHEBI:17499"/>
        <dbReference type="ChEBI" id="CHEBI:84167"/>
        <dbReference type="ChEBI" id="CHEBI:84422"/>
        <dbReference type="EC" id="1.14.99.60"/>
    </reaction>
</comment>
<dbReference type="EMBL" id="CH940653">
    <property type="protein sequence ID" value="EDW62565.1"/>
    <property type="molecule type" value="Genomic_DNA"/>
</dbReference>
<keyword evidence="2 8" id="KW-0831">Ubiquinone biosynthesis</keyword>
<feature type="binding site" evidence="8">
    <location>
        <position position="182"/>
    </location>
    <ligand>
        <name>Fe cation</name>
        <dbReference type="ChEBI" id="CHEBI:24875"/>
        <label>2</label>
    </ligand>
</feature>
<feature type="binding site" evidence="8">
    <location>
        <position position="147"/>
    </location>
    <ligand>
        <name>Fe cation</name>
        <dbReference type="ChEBI" id="CHEBI:24875"/>
        <label>2</label>
    </ligand>
</feature>
<dbReference type="GO" id="GO:0006744">
    <property type="term" value="P:ubiquinone biosynthetic process"/>
    <property type="evidence" value="ECO:0007669"/>
    <property type="project" value="UniProtKB-UniRule"/>
</dbReference>
<dbReference type="InParanoid" id="B4M6Z8"/>
<keyword evidence="11" id="KW-1185">Reference proteome</keyword>
<evidence type="ECO:0000256" key="6">
    <source>
        <dbReference type="ARBA" id="ARBA00023033"/>
    </source>
</evidence>
<proteinExistence type="inferred from homology"/>
<feature type="binding site" evidence="8">
    <location>
        <position position="95"/>
    </location>
    <ligand>
        <name>Fe cation</name>
        <dbReference type="ChEBI" id="CHEBI:24875"/>
        <label>2</label>
    </ligand>
</feature>
<feature type="compositionally biased region" description="Low complexity" evidence="9">
    <location>
        <begin position="26"/>
        <end position="40"/>
    </location>
</feature>
<reference evidence="10 11" key="1">
    <citation type="journal article" date="2007" name="Nature">
        <title>Evolution of genes and genomes on the Drosophila phylogeny.</title>
        <authorList>
            <consortium name="Drosophila 12 Genomes Consortium"/>
            <person name="Clark A.G."/>
            <person name="Eisen M.B."/>
            <person name="Smith D.R."/>
            <person name="Bergman C.M."/>
            <person name="Oliver B."/>
            <person name="Markow T.A."/>
            <person name="Kaufman T.C."/>
            <person name="Kellis M."/>
            <person name="Gelbart W."/>
            <person name="Iyer V.N."/>
            <person name="Pollard D.A."/>
            <person name="Sackton T.B."/>
            <person name="Larracuente A.M."/>
            <person name="Singh N.D."/>
            <person name="Abad J.P."/>
            <person name="Abt D.N."/>
            <person name="Adryan B."/>
            <person name="Aguade M."/>
            <person name="Akashi H."/>
            <person name="Anderson W.W."/>
            <person name="Aquadro C.F."/>
            <person name="Ardell D.H."/>
            <person name="Arguello R."/>
            <person name="Artieri C.G."/>
            <person name="Barbash D.A."/>
            <person name="Barker D."/>
            <person name="Barsanti P."/>
            <person name="Batterham P."/>
            <person name="Batzoglou S."/>
            <person name="Begun D."/>
            <person name="Bhutkar A."/>
            <person name="Blanco E."/>
            <person name="Bosak S.A."/>
            <person name="Bradley R.K."/>
            <person name="Brand A.D."/>
            <person name="Brent M.R."/>
            <person name="Brooks A.N."/>
            <person name="Brown R.H."/>
            <person name="Butlin R.K."/>
            <person name="Caggese C."/>
            <person name="Calvi B.R."/>
            <person name="Bernardo de Carvalho A."/>
            <person name="Caspi A."/>
            <person name="Castrezana S."/>
            <person name="Celniker S.E."/>
            <person name="Chang J.L."/>
            <person name="Chapple C."/>
            <person name="Chatterji S."/>
            <person name="Chinwalla A."/>
            <person name="Civetta A."/>
            <person name="Clifton S.W."/>
            <person name="Comeron J.M."/>
            <person name="Costello J.C."/>
            <person name="Coyne J.A."/>
            <person name="Daub J."/>
            <person name="David R.G."/>
            <person name="Delcher A.L."/>
            <person name="Delehaunty K."/>
            <person name="Do C.B."/>
            <person name="Ebling H."/>
            <person name="Edwards K."/>
            <person name="Eickbush T."/>
            <person name="Evans J.D."/>
            <person name="Filipski A."/>
            <person name="Findeiss S."/>
            <person name="Freyhult E."/>
            <person name="Fulton L."/>
            <person name="Fulton R."/>
            <person name="Garcia A.C."/>
            <person name="Gardiner A."/>
            <person name="Garfield D.A."/>
            <person name="Garvin B.E."/>
            <person name="Gibson G."/>
            <person name="Gilbert D."/>
            <person name="Gnerre S."/>
            <person name="Godfrey J."/>
            <person name="Good R."/>
            <person name="Gotea V."/>
            <person name="Gravely B."/>
            <person name="Greenberg A.J."/>
            <person name="Griffiths-Jones S."/>
            <person name="Gross S."/>
            <person name="Guigo R."/>
            <person name="Gustafson E.A."/>
            <person name="Haerty W."/>
            <person name="Hahn M.W."/>
            <person name="Halligan D.L."/>
            <person name="Halpern A.L."/>
            <person name="Halter G.M."/>
            <person name="Han M.V."/>
            <person name="Heger A."/>
            <person name="Hillier L."/>
            <person name="Hinrichs A.S."/>
            <person name="Holmes I."/>
            <person name="Hoskins R.A."/>
            <person name="Hubisz M.J."/>
            <person name="Hultmark D."/>
            <person name="Huntley M.A."/>
            <person name="Jaffe D.B."/>
            <person name="Jagadeeshan S."/>
            <person name="Jeck W.R."/>
            <person name="Johnson J."/>
            <person name="Jones C.D."/>
            <person name="Jordan W.C."/>
            <person name="Karpen G.H."/>
            <person name="Kataoka E."/>
            <person name="Keightley P.D."/>
            <person name="Kheradpour P."/>
            <person name="Kirkness E.F."/>
            <person name="Koerich L.B."/>
            <person name="Kristiansen K."/>
            <person name="Kudrna D."/>
            <person name="Kulathinal R.J."/>
            <person name="Kumar S."/>
            <person name="Kwok R."/>
            <person name="Lander E."/>
            <person name="Langley C.H."/>
            <person name="Lapoint R."/>
            <person name="Lazzaro B.P."/>
            <person name="Lee S.J."/>
            <person name="Levesque L."/>
            <person name="Li R."/>
            <person name="Lin C.F."/>
            <person name="Lin M.F."/>
            <person name="Lindblad-Toh K."/>
            <person name="Llopart A."/>
            <person name="Long M."/>
            <person name="Low L."/>
            <person name="Lozovsky E."/>
            <person name="Lu J."/>
            <person name="Luo M."/>
            <person name="Machado C.A."/>
            <person name="Makalowski W."/>
            <person name="Marzo M."/>
            <person name="Matsuda M."/>
            <person name="Matzkin L."/>
            <person name="McAllister B."/>
            <person name="McBride C.S."/>
            <person name="McKernan B."/>
            <person name="McKernan K."/>
            <person name="Mendez-Lago M."/>
            <person name="Minx P."/>
            <person name="Mollenhauer M.U."/>
            <person name="Montooth K."/>
            <person name="Mount S.M."/>
            <person name="Mu X."/>
            <person name="Myers E."/>
            <person name="Negre B."/>
            <person name="Newfeld S."/>
            <person name="Nielsen R."/>
            <person name="Noor M.A."/>
            <person name="O'Grady P."/>
            <person name="Pachter L."/>
            <person name="Papaceit M."/>
            <person name="Parisi M.J."/>
            <person name="Parisi M."/>
            <person name="Parts L."/>
            <person name="Pedersen J.S."/>
            <person name="Pesole G."/>
            <person name="Phillippy A.M."/>
            <person name="Ponting C.P."/>
            <person name="Pop M."/>
            <person name="Porcelli D."/>
            <person name="Powell J.R."/>
            <person name="Prohaska S."/>
            <person name="Pruitt K."/>
            <person name="Puig M."/>
            <person name="Quesneville H."/>
            <person name="Ram K.R."/>
            <person name="Rand D."/>
            <person name="Rasmussen M.D."/>
            <person name="Reed L.K."/>
            <person name="Reenan R."/>
            <person name="Reily A."/>
            <person name="Remington K.A."/>
            <person name="Rieger T.T."/>
            <person name="Ritchie M.G."/>
            <person name="Robin C."/>
            <person name="Rogers Y.H."/>
            <person name="Rohde C."/>
            <person name="Rozas J."/>
            <person name="Rubenfield M.J."/>
            <person name="Ruiz A."/>
            <person name="Russo S."/>
            <person name="Salzberg S.L."/>
            <person name="Sanchez-Gracia A."/>
            <person name="Saranga D.J."/>
            <person name="Sato H."/>
            <person name="Schaeffer S.W."/>
            <person name="Schatz M.C."/>
            <person name="Schlenke T."/>
            <person name="Schwartz R."/>
            <person name="Segarra C."/>
            <person name="Singh R.S."/>
            <person name="Sirot L."/>
            <person name="Sirota M."/>
            <person name="Sisneros N.B."/>
            <person name="Smith C.D."/>
            <person name="Smith T.F."/>
            <person name="Spieth J."/>
            <person name="Stage D.E."/>
            <person name="Stark A."/>
            <person name="Stephan W."/>
            <person name="Strausberg R.L."/>
            <person name="Strempel S."/>
            <person name="Sturgill D."/>
            <person name="Sutton G."/>
            <person name="Sutton G.G."/>
            <person name="Tao W."/>
            <person name="Teichmann S."/>
            <person name="Tobari Y.N."/>
            <person name="Tomimura Y."/>
            <person name="Tsolas J.M."/>
            <person name="Valente V.L."/>
            <person name="Venter E."/>
            <person name="Venter J.C."/>
            <person name="Vicario S."/>
            <person name="Vieira F.G."/>
            <person name="Vilella A.J."/>
            <person name="Villasante A."/>
            <person name="Walenz B."/>
            <person name="Wang J."/>
            <person name="Wasserman M."/>
            <person name="Watts T."/>
            <person name="Wilson D."/>
            <person name="Wilson R.K."/>
            <person name="Wing R.A."/>
            <person name="Wolfner M.F."/>
            <person name="Wong A."/>
            <person name="Wong G.K."/>
            <person name="Wu C.I."/>
            <person name="Wu G."/>
            <person name="Yamamoto D."/>
            <person name="Yang H.P."/>
            <person name="Yang S.P."/>
            <person name="Yorke J.A."/>
            <person name="Yoshida K."/>
            <person name="Zdobnov E."/>
            <person name="Zhang P."/>
            <person name="Zhang Y."/>
            <person name="Zimin A.V."/>
            <person name="Baldwin J."/>
            <person name="Abdouelleil A."/>
            <person name="Abdulkadir J."/>
            <person name="Abebe A."/>
            <person name="Abera B."/>
            <person name="Abreu J."/>
            <person name="Acer S.C."/>
            <person name="Aftuck L."/>
            <person name="Alexander A."/>
            <person name="An P."/>
            <person name="Anderson E."/>
            <person name="Anderson S."/>
            <person name="Arachi H."/>
            <person name="Azer M."/>
            <person name="Bachantsang P."/>
            <person name="Barry A."/>
            <person name="Bayul T."/>
            <person name="Berlin A."/>
            <person name="Bessette D."/>
            <person name="Bloom T."/>
            <person name="Blye J."/>
            <person name="Boguslavskiy L."/>
            <person name="Bonnet C."/>
            <person name="Boukhgalter B."/>
            <person name="Bourzgui I."/>
            <person name="Brown A."/>
            <person name="Cahill P."/>
            <person name="Channer S."/>
            <person name="Cheshatsang Y."/>
            <person name="Chuda L."/>
            <person name="Citroen M."/>
            <person name="Collymore A."/>
            <person name="Cooke P."/>
            <person name="Costello M."/>
            <person name="D'Aco K."/>
            <person name="Daza R."/>
            <person name="De Haan G."/>
            <person name="DeGray S."/>
            <person name="DeMaso C."/>
            <person name="Dhargay N."/>
            <person name="Dooley K."/>
            <person name="Dooley E."/>
            <person name="Doricent M."/>
            <person name="Dorje P."/>
            <person name="Dorjee K."/>
            <person name="Dupes A."/>
            <person name="Elong R."/>
            <person name="Falk J."/>
            <person name="Farina A."/>
            <person name="Faro S."/>
            <person name="Ferguson D."/>
            <person name="Fisher S."/>
            <person name="Foley C.D."/>
            <person name="Franke A."/>
            <person name="Friedrich D."/>
            <person name="Gadbois L."/>
            <person name="Gearin G."/>
            <person name="Gearin C.R."/>
            <person name="Giannoukos G."/>
            <person name="Goode T."/>
            <person name="Graham J."/>
            <person name="Grandbois E."/>
            <person name="Grewal S."/>
            <person name="Gyaltsen K."/>
            <person name="Hafez N."/>
            <person name="Hagos B."/>
            <person name="Hall J."/>
            <person name="Henson C."/>
            <person name="Hollinger A."/>
            <person name="Honan T."/>
            <person name="Huard M.D."/>
            <person name="Hughes L."/>
            <person name="Hurhula B."/>
            <person name="Husby M.E."/>
            <person name="Kamat A."/>
            <person name="Kanga B."/>
            <person name="Kashin S."/>
            <person name="Khazanovich D."/>
            <person name="Kisner P."/>
            <person name="Lance K."/>
            <person name="Lara M."/>
            <person name="Lee W."/>
            <person name="Lennon N."/>
            <person name="Letendre F."/>
            <person name="LeVine R."/>
            <person name="Lipovsky A."/>
            <person name="Liu X."/>
            <person name="Liu J."/>
            <person name="Liu S."/>
            <person name="Lokyitsang T."/>
            <person name="Lokyitsang Y."/>
            <person name="Lubonja R."/>
            <person name="Lui A."/>
            <person name="MacDonald P."/>
            <person name="Magnisalis V."/>
            <person name="Maru K."/>
            <person name="Matthews C."/>
            <person name="McCusker W."/>
            <person name="McDonough S."/>
            <person name="Mehta T."/>
            <person name="Meldrim J."/>
            <person name="Meneus L."/>
            <person name="Mihai O."/>
            <person name="Mihalev A."/>
            <person name="Mihova T."/>
            <person name="Mittelman R."/>
            <person name="Mlenga V."/>
            <person name="Montmayeur A."/>
            <person name="Mulrain L."/>
            <person name="Navidi A."/>
            <person name="Naylor J."/>
            <person name="Negash T."/>
            <person name="Nguyen T."/>
            <person name="Nguyen N."/>
            <person name="Nicol R."/>
            <person name="Norbu C."/>
            <person name="Norbu N."/>
            <person name="Novod N."/>
            <person name="O'Neill B."/>
            <person name="Osman S."/>
            <person name="Markiewicz E."/>
            <person name="Oyono O.L."/>
            <person name="Patti C."/>
            <person name="Phunkhang P."/>
            <person name="Pierre F."/>
            <person name="Priest M."/>
            <person name="Raghuraman S."/>
            <person name="Rege F."/>
            <person name="Reyes R."/>
            <person name="Rise C."/>
            <person name="Rogov P."/>
            <person name="Ross K."/>
            <person name="Ryan E."/>
            <person name="Settipalli S."/>
            <person name="Shea T."/>
            <person name="Sherpa N."/>
            <person name="Shi L."/>
            <person name="Shih D."/>
            <person name="Sparrow T."/>
            <person name="Spaulding J."/>
            <person name="Stalker J."/>
            <person name="Stange-Thomann N."/>
            <person name="Stavropoulos S."/>
            <person name="Stone C."/>
            <person name="Strader C."/>
            <person name="Tesfaye S."/>
            <person name="Thomson T."/>
            <person name="Thoulutsang Y."/>
            <person name="Thoulutsang D."/>
            <person name="Topham K."/>
            <person name="Topping I."/>
            <person name="Tsamla T."/>
            <person name="Vassiliev H."/>
            <person name="Vo A."/>
            <person name="Wangchuk T."/>
            <person name="Wangdi T."/>
            <person name="Weiand M."/>
            <person name="Wilkinson J."/>
            <person name="Wilson A."/>
            <person name="Yadav S."/>
            <person name="Young G."/>
            <person name="Yu Q."/>
            <person name="Zembek L."/>
            <person name="Zhong D."/>
            <person name="Zimmer A."/>
            <person name="Zwirko Z."/>
            <person name="Jaffe D.B."/>
            <person name="Alvarez P."/>
            <person name="Brockman W."/>
            <person name="Butler J."/>
            <person name="Chin C."/>
            <person name="Gnerre S."/>
            <person name="Grabherr M."/>
            <person name="Kleber M."/>
            <person name="Mauceli E."/>
            <person name="MacCallum I."/>
        </authorList>
    </citation>
    <scope>NUCLEOTIDE SEQUENCE [LARGE SCALE GENOMIC DNA]</scope>
    <source>
        <strain evidence="11">Tucson 15010-1051.87</strain>
    </source>
</reference>
<dbReference type="GeneID" id="6633575"/>
<keyword evidence="8" id="KW-0496">Mitochondrion</keyword>
<evidence type="ECO:0000313" key="10">
    <source>
        <dbReference type="EMBL" id="EDW62565.1"/>
    </source>
</evidence>
<evidence type="ECO:0000256" key="3">
    <source>
        <dbReference type="ARBA" id="ARBA00022723"/>
    </source>
</evidence>
<comment type="pathway">
    <text evidence="1 8">Cofactor biosynthesis; ubiquinone biosynthesis.</text>
</comment>
<dbReference type="InterPro" id="IPR012347">
    <property type="entry name" value="Ferritin-like"/>
</dbReference>
<dbReference type="OrthoDB" id="275371at2759"/>
<dbReference type="GO" id="GO:0008682">
    <property type="term" value="F:3-demethoxyubiquinol 3-hydroxylase activity"/>
    <property type="evidence" value="ECO:0007669"/>
    <property type="project" value="UniProtKB-EC"/>
</dbReference>
<protein>
    <recommendedName>
        <fullName evidence="8">5-demethoxyubiquinone hydroxylase, mitochondrial</fullName>
        <shortName evidence="8">DMQ hydroxylase</shortName>
        <ecNumber evidence="8">1.14.99.60</ecNumber>
    </recommendedName>
    <alternativeName>
        <fullName evidence="8">Ubiquinone biosynthesis monooxygenase COQ7</fullName>
    </alternativeName>
</protein>
<keyword evidence="3 8" id="KW-0479">Metal-binding</keyword>
<dbReference type="RefSeq" id="XP_002057079.1">
    <property type="nucleotide sequence ID" value="XM_002057043.2"/>
</dbReference>
<dbReference type="STRING" id="7244.B4M6Z8"/>
<dbReference type="CDD" id="cd01042">
    <property type="entry name" value="DMQH"/>
    <property type="match status" value="1"/>
</dbReference>
<feature type="binding site" evidence="8">
    <location>
        <position position="98"/>
    </location>
    <ligand>
        <name>Fe cation</name>
        <dbReference type="ChEBI" id="CHEBI:24875"/>
        <label>1</label>
    </ligand>
</feature>
<dbReference type="FunFam" id="1.20.1260.10:FF:000025">
    <property type="entry name" value="5-demethoxyubiquinone hydroxylase, mitochondrial"/>
    <property type="match status" value="1"/>
</dbReference>
<feature type="binding site" evidence="8">
    <location>
        <position position="95"/>
    </location>
    <ligand>
        <name>Fe cation</name>
        <dbReference type="ChEBI" id="CHEBI:24875"/>
        <label>1</label>
    </ligand>
</feature>
<organism evidence="10 11">
    <name type="scientific">Drosophila virilis</name>
    <name type="common">Fruit fly</name>
    <dbReference type="NCBI Taxonomy" id="7244"/>
    <lineage>
        <taxon>Eukaryota</taxon>
        <taxon>Metazoa</taxon>
        <taxon>Ecdysozoa</taxon>
        <taxon>Arthropoda</taxon>
        <taxon>Hexapoda</taxon>
        <taxon>Insecta</taxon>
        <taxon>Pterygota</taxon>
        <taxon>Neoptera</taxon>
        <taxon>Endopterygota</taxon>
        <taxon>Diptera</taxon>
        <taxon>Brachycera</taxon>
        <taxon>Muscomorpha</taxon>
        <taxon>Ephydroidea</taxon>
        <taxon>Drosophilidae</taxon>
        <taxon>Drosophila</taxon>
    </lineage>
</organism>
<keyword evidence="8" id="KW-0999">Mitochondrion inner membrane</keyword>
<keyword evidence="6 8" id="KW-0503">Monooxygenase</keyword>
<dbReference type="GO" id="GO:0010468">
    <property type="term" value="P:regulation of gene expression"/>
    <property type="evidence" value="ECO:0007669"/>
    <property type="project" value="TreeGrafter"/>
</dbReference>
<comment type="function">
    <text evidence="8">Catalyzes the hydroxylation of 2-polyprenyl-3-methyl-6-methoxy-1,4-benzoquinol (DMQH2) during ubiquinone biosynthesis. Has also a structural role in the COQ enzyme complex, stabilizing other COQ polypeptides. Involved in lifespan determination in a ubiquinone-independent manner.</text>
</comment>
<evidence type="ECO:0000313" key="11">
    <source>
        <dbReference type="Proteomes" id="UP000008792"/>
    </source>
</evidence>
<comment type="cofactor">
    <cofactor evidence="8">
        <name>Fe cation</name>
        <dbReference type="ChEBI" id="CHEBI:24875"/>
    </cofactor>
    <text evidence="8">Binds 2 iron ions per subunit.</text>
</comment>
<feature type="binding site" evidence="8">
    <location>
        <position position="65"/>
    </location>
    <ligand>
        <name>Fe cation</name>
        <dbReference type="ChEBI" id="CHEBI:24875"/>
        <label>1</label>
    </ligand>
</feature>
<dbReference type="GO" id="GO:0008340">
    <property type="term" value="P:determination of adult lifespan"/>
    <property type="evidence" value="ECO:0007669"/>
    <property type="project" value="TreeGrafter"/>
</dbReference>
<dbReference type="OMA" id="WSTAVMG"/>
<dbReference type="GO" id="GO:0046872">
    <property type="term" value="F:metal ion binding"/>
    <property type="evidence" value="ECO:0007669"/>
    <property type="project" value="UniProtKB-KW"/>
</dbReference>
<dbReference type="Gene3D" id="1.20.1260.10">
    <property type="match status" value="1"/>
</dbReference>
<evidence type="ECO:0000256" key="2">
    <source>
        <dbReference type="ARBA" id="ARBA00022688"/>
    </source>
</evidence>
<dbReference type="GO" id="GO:0031314">
    <property type="term" value="C:extrinsic component of mitochondrial inner membrane"/>
    <property type="evidence" value="ECO:0007669"/>
    <property type="project" value="UniProtKB-UniRule"/>
</dbReference>
<dbReference type="GO" id="GO:0016709">
    <property type="term" value="F:oxidoreductase activity, acting on paired donors, with incorporation or reduction of molecular oxygen, NAD(P)H as one donor, and incorporation of one atom of oxygen"/>
    <property type="evidence" value="ECO:0007669"/>
    <property type="project" value="UniProtKB-UniRule"/>
</dbReference>
<comment type="subcellular location">
    <subcellularLocation>
        <location evidence="8">Mitochondrion inner membrane</location>
        <topology evidence="8">Peripheral membrane protein</topology>
        <orientation evidence="8">Matrix side</orientation>
    </subcellularLocation>
</comment>
<comment type="subunit">
    <text evidence="8">Component of a multi-subunit COQ enzyme complex.</text>
</comment>
<dbReference type="PANTHER" id="PTHR11237">
    <property type="entry name" value="COENZYME Q10 BIOSYNTHESIS PROTEIN 7"/>
    <property type="match status" value="1"/>
</dbReference>
<dbReference type="InterPro" id="IPR009078">
    <property type="entry name" value="Ferritin-like_SF"/>
</dbReference>
<evidence type="ECO:0000256" key="5">
    <source>
        <dbReference type="ARBA" id="ARBA00023004"/>
    </source>
</evidence>
<dbReference type="SMR" id="B4M6Z8"/>
<dbReference type="PhylomeDB" id="B4M6Z8"/>
<keyword evidence="5 8" id="KW-0408">Iron</keyword>
<sequence>MYRKACASGMQLIRRSVPTSRCLATSSSSSSSSQNQEQQQQPPPALRPRANAMTDEIIRVDHAGELGADRIYAGQMAILGNGPMGKTIEHMWEQEKCHRKQFEQLIQQHRVRPTIMTPIWNVAAFALGAGTALLGEKAAMACTVAVETVIVEHYNDQLRQIMESPNPDKELLETITKFRDEEQEHHDTGIDCGAEQAPFYKAMTEVIKFGCKTAIAISKKI</sequence>
<dbReference type="CTD" id="10229"/>
<dbReference type="HOGENOM" id="CLU_071892_2_0_1"/>
<dbReference type="GO" id="GO:2000377">
    <property type="term" value="P:regulation of reactive oxygen species metabolic process"/>
    <property type="evidence" value="ECO:0007669"/>
    <property type="project" value="TreeGrafter"/>
</dbReference>
<accession>B4M6Z8</accession>
<evidence type="ECO:0000256" key="7">
    <source>
        <dbReference type="ARBA" id="ARBA00023136"/>
    </source>
</evidence>
<keyword evidence="7 8" id="KW-0472">Membrane</keyword>
<feature type="binding site" evidence="8">
    <location>
        <position position="185"/>
    </location>
    <ligand>
        <name>Fe cation</name>
        <dbReference type="ChEBI" id="CHEBI:24875"/>
        <label>2</label>
    </ligand>
</feature>
<dbReference type="InterPro" id="IPR011566">
    <property type="entry name" value="Ubq_synth_Coq7"/>
</dbReference>
<evidence type="ECO:0000256" key="1">
    <source>
        <dbReference type="ARBA" id="ARBA00004749"/>
    </source>
</evidence>
<gene>
    <name evidence="10" type="primary">Dvir\GJ16885</name>
    <name evidence="8" type="synonym">Coq7</name>
    <name evidence="10" type="ORF">Dvir_GJ16885</name>
</gene>
<feature type="binding site" evidence="8">
    <location>
        <position position="182"/>
    </location>
    <ligand>
        <name>Fe cation</name>
        <dbReference type="ChEBI" id="CHEBI:24875"/>
        <label>1</label>
    </ligand>
</feature>
<dbReference type="PANTHER" id="PTHR11237:SF4">
    <property type="entry name" value="5-DEMETHOXYUBIQUINONE HYDROXYLASE, MITOCHONDRIAL"/>
    <property type="match status" value="1"/>
</dbReference>
<name>B4M6Z8_DROVI</name>
<evidence type="ECO:0000256" key="4">
    <source>
        <dbReference type="ARBA" id="ARBA00023002"/>
    </source>
</evidence>
<dbReference type="AlphaFoldDB" id="B4M6Z8"/>
<dbReference type="eggNOG" id="KOG4061">
    <property type="taxonomic scope" value="Eukaryota"/>
</dbReference>
<comment type="similarity">
    <text evidence="8">Belongs to the COQ7 family.</text>
</comment>
<dbReference type="Pfam" id="PF03232">
    <property type="entry name" value="COQ7"/>
    <property type="match status" value="1"/>
</dbReference>
<dbReference type="HAMAP" id="MF_01658">
    <property type="entry name" value="COQ7"/>
    <property type="match status" value="1"/>
</dbReference>
<dbReference type="SUPFAM" id="SSF47240">
    <property type="entry name" value="Ferritin-like"/>
    <property type="match status" value="1"/>
</dbReference>
<evidence type="ECO:0000256" key="9">
    <source>
        <dbReference type="SAM" id="MobiDB-lite"/>
    </source>
</evidence>
<evidence type="ECO:0000256" key="8">
    <source>
        <dbReference type="HAMAP-Rule" id="MF_03194"/>
    </source>
</evidence>
<keyword evidence="4 8" id="KW-0560">Oxidoreductase</keyword>
<dbReference type="GO" id="GO:0005634">
    <property type="term" value="C:nucleus"/>
    <property type="evidence" value="ECO:0007669"/>
    <property type="project" value="TreeGrafter"/>
</dbReference>
<dbReference type="Proteomes" id="UP000008792">
    <property type="component" value="Unassembled WGS sequence"/>
</dbReference>
<dbReference type="EC" id="1.14.99.60" evidence="8"/>
<feature type="region of interest" description="Disordered" evidence="9">
    <location>
        <begin position="18"/>
        <end position="48"/>
    </location>
</feature>
<dbReference type="KEGG" id="dvi:6633575"/>